<dbReference type="PANTHER" id="PTHR43539:SF78">
    <property type="entry name" value="FLAVIN-CONTAINING MONOOXYGENASE"/>
    <property type="match status" value="1"/>
</dbReference>
<dbReference type="GO" id="GO:0004497">
    <property type="term" value="F:monooxygenase activity"/>
    <property type="evidence" value="ECO:0007669"/>
    <property type="project" value="TreeGrafter"/>
</dbReference>
<dbReference type="GO" id="GO:0050660">
    <property type="term" value="F:flavin adenine dinucleotide binding"/>
    <property type="evidence" value="ECO:0007669"/>
    <property type="project" value="TreeGrafter"/>
</dbReference>
<reference evidence="2 3" key="1">
    <citation type="submission" date="2016-10" db="EMBL/GenBank/DDBJ databases">
        <authorList>
            <person name="Varghese N."/>
            <person name="Submissions S."/>
        </authorList>
    </citation>
    <scope>NUCLEOTIDE SEQUENCE [LARGE SCALE GENOMIC DNA]</scope>
    <source>
        <strain evidence="2 3">IAM 15147</strain>
    </source>
</reference>
<dbReference type="AlphaFoldDB" id="A0AA94HLV2"/>
<dbReference type="PRINTS" id="PR00368">
    <property type="entry name" value="FADPNR"/>
</dbReference>
<keyword evidence="1" id="KW-0560">Oxidoreductase</keyword>
<dbReference type="Proteomes" id="UP000198506">
    <property type="component" value="Unassembled WGS sequence"/>
</dbReference>
<dbReference type="SUPFAM" id="SSF51905">
    <property type="entry name" value="FAD/NAD(P)-binding domain"/>
    <property type="match status" value="2"/>
</dbReference>
<dbReference type="InterPro" id="IPR036188">
    <property type="entry name" value="FAD/NAD-bd_sf"/>
</dbReference>
<evidence type="ECO:0000256" key="1">
    <source>
        <dbReference type="ARBA" id="ARBA00023002"/>
    </source>
</evidence>
<dbReference type="PANTHER" id="PTHR43539">
    <property type="entry name" value="FLAVIN-BINDING MONOOXYGENASE-LIKE PROTEIN (AFU_ORTHOLOGUE AFUA_4G09220)"/>
    <property type="match status" value="1"/>
</dbReference>
<evidence type="ECO:0000313" key="3">
    <source>
        <dbReference type="Proteomes" id="UP000198506"/>
    </source>
</evidence>
<keyword evidence="3" id="KW-1185">Reference proteome</keyword>
<protein>
    <submittedName>
        <fullName evidence="2">Pyridine nucleotide-disulphide oxidoreductase</fullName>
    </submittedName>
</protein>
<dbReference type="Pfam" id="PF13738">
    <property type="entry name" value="Pyr_redox_3"/>
    <property type="match status" value="1"/>
</dbReference>
<dbReference type="Gene3D" id="3.50.50.60">
    <property type="entry name" value="FAD/NAD(P)-binding domain"/>
    <property type="match status" value="1"/>
</dbReference>
<dbReference type="EMBL" id="FOZN01000002">
    <property type="protein sequence ID" value="SFS08423.1"/>
    <property type="molecule type" value="Genomic_DNA"/>
</dbReference>
<dbReference type="RefSeq" id="WP_092916713.1">
    <property type="nucleotide sequence ID" value="NZ_FOZN01000002.1"/>
</dbReference>
<dbReference type="InterPro" id="IPR050982">
    <property type="entry name" value="Auxin_biosynth/cation_transpt"/>
</dbReference>
<sequence length="370" mass="40254">MADRTATIVVIGAGQAGLSAGHHLQRRGYLSAIQHPHAERSFVMLDADAAPGGAWQHRWESLRMATVNGIFDLPGFEQPPADPAEPSRTAVPRYFAAFERERQLPILRPVIVTAVERTDDEPDGELLVTTADGTWRTRAVINASGTWNSPRLPVYPGADAFRGRQLHTRDYVSADAFRGQRVAVVGGGISAVQLLEELSAVTDTRWYTRREPVFLEGDFEPETIGRDVIERVTADAEAGRPTGSVVSYTGLLWTDYARRAEARGALERRPMFLALEPHGVREADGSFTSVDAILWATGFTANLAHLDPLSLRNELGAVQVRGTRVVVEPRVHLIGFGPSQSTVGANRAGRAAVAELDRLLGRERVLAASA</sequence>
<comment type="caution">
    <text evidence="2">The sequence shown here is derived from an EMBL/GenBank/DDBJ whole genome shotgun (WGS) entry which is preliminary data.</text>
</comment>
<name>A0AA94HLV2_9MICO</name>
<gene>
    <name evidence="2" type="ORF">SAMN04487783_1097</name>
</gene>
<organism evidence="2 3">
    <name type="scientific">Agrococcus baldri</name>
    <dbReference type="NCBI Taxonomy" id="153730"/>
    <lineage>
        <taxon>Bacteria</taxon>
        <taxon>Bacillati</taxon>
        <taxon>Actinomycetota</taxon>
        <taxon>Actinomycetes</taxon>
        <taxon>Micrococcales</taxon>
        <taxon>Microbacteriaceae</taxon>
        <taxon>Agrococcus</taxon>
    </lineage>
</organism>
<accession>A0AA94HLV2</accession>
<evidence type="ECO:0000313" key="2">
    <source>
        <dbReference type="EMBL" id="SFS08423.1"/>
    </source>
</evidence>
<proteinExistence type="predicted"/>